<keyword evidence="4" id="KW-1185">Reference proteome</keyword>
<evidence type="ECO:0000256" key="2">
    <source>
        <dbReference type="SAM" id="SignalP"/>
    </source>
</evidence>
<dbReference type="GeneID" id="68094708"/>
<keyword evidence="2" id="KW-0732">Signal</keyword>
<feature type="chain" id="PRO_5041640421" description="Right handed beta helix domain-containing protein" evidence="2">
    <location>
        <begin position="26"/>
        <end position="716"/>
    </location>
</feature>
<dbReference type="Proteomes" id="UP000816034">
    <property type="component" value="Unassembled WGS sequence"/>
</dbReference>
<feature type="region of interest" description="Disordered" evidence="1">
    <location>
        <begin position="658"/>
        <end position="689"/>
    </location>
</feature>
<dbReference type="PANTHER" id="PTHR36453:SF1">
    <property type="entry name" value="RIGHT HANDED BETA HELIX DOMAIN-CONTAINING PROTEIN"/>
    <property type="match status" value="1"/>
</dbReference>
<organism evidence="3 4">
    <name type="scientific">Naegleria lovaniensis</name>
    <name type="common">Amoeba</name>
    <dbReference type="NCBI Taxonomy" id="51637"/>
    <lineage>
        <taxon>Eukaryota</taxon>
        <taxon>Discoba</taxon>
        <taxon>Heterolobosea</taxon>
        <taxon>Tetramitia</taxon>
        <taxon>Eutetramitia</taxon>
        <taxon>Vahlkampfiidae</taxon>
        <taxon>Naegleria</taxon>
    </lineage>
</organism>
<dbReference type="Gene3D" id="2.160.20.10">
    <property type="entry name" value="Single-stranded right-handed beta-helix, Pectin lyase-like"/>
    <property type="match status" value="2"/>
</dbReference>
<dbReference type="AlphaFoldDB" id="A0AA88GUF7"/>
<protein>
    <recommendedName>
        <fullName evidence="5">Right handed beta helix domain-containing protein</fullName>
    </recommendedName>
</protein>
<name>A0AA88GUF7_NAELO</name>
<proteinExistence type="predicted"/>
<evidence type="ECO:0000313" key="3">
    <source>
        <dbReference type="EMBL" id="KAG2386508.1"/>
    </source>
</evidence>
<feature type="signal peptide" evidence="2">
    <location>
        <begin position="1"/>
        <end position="25"/>
    </location>
</feature>
<comment type="caution">
    <text evidence="3">The sequence shown here is derived from an EMBL/GenBank/DDBJ whole genome shotgun (WGS) entry which is preliminary data.</text>
</comment>
<gene>
    <name evidence="3" type="ORF">C9374_002252</name>
</gene>
<evidence type="ECO:0000256" key="1">
    <source>
        <dbReference type="SAM" id="MobiDB-lite"/>
    </source>
</evidence>
<reference evidence="3 4" key="1">
    <citation type="journal article" date="2018" name="BMC Genomics">
        <title>The genome of Naegleria lovaniensis, the basis for a comparative approach to unravel pathogenicity factors of the human pathogenic amoeba N. fowleri.</title>
        <authorList>
            <person name="Liechti N."/>
            <person name="Schurch N."/>
            <person name="Bruggmann R."/>
            <person name="Wittwer M."/>
        </authorList>
    </citation>
    <scope>NUCLEOTIDE SEQUENCE [LARGE SCALE GENOMIC DNA]</scope>
    <source>
        <strain evidence="3 4">ATCC 30569</strain>
    </source>
</reference>
<dbReference type="RefSeq" id="XP_044550500.1">
    <property type="nucleotide sequence ID" value="XM_044691650.1"/>
</dbReference>
<feature type="compositionally biased region" description="Pro residues" evidence="1">
    <location>
        <begin position="660"/>
        <end position="672"/>
    </location>
</feature>
<dbReference type="InterPro" id="IPR012334">
    <property type="entry name" value="Pectin_lyas_fold"/>
</dbReference>
<dbReference type="PANTHER" id="PTHR36453">
    <property type="entry name" value="SECRETED PROTEIN-RELATED"/>
    <property type="match status" value="1"/>
</dbReference>
<evidence type="ECO:0008006" key="5">
    <source>
        <dbReference type="Google" id="ProtNLM"/>
    </source>
</evidence>
<dbReference type="SUPFAM" id="SSF51126">
    <property type="entry name" value="Pectin lyase-like"/>
    <property type="match status" value="1"/>
</dbReference>
<evidence type="ECO:0000313" key="4">
    <source>
        <dbReference type="Proteomes" id="UP000816034"/>
    </source>
</evidence>
<dbReference type="InterPro" id="IPR011050">
    <property type="entry name" value="Pectin_lyase_fold/virulence"/>
</dbReference>
<dbReference type="InterPro" id="IPR006626">
    <property type="entry name" value="PbH1"/>
</dbReference>
<dbReference type="SMART" id="SM00710">
    <property type="entry name" value="PbH1"/>
    <property type="match status" value="5"/>
</dbReference>
<dbReference type="EMBL" id="PYSW02000015">
    <property type="protein sequence ID" value="KAG2386508.1"/>
    <property type="molecule type" value="Genomic_DNA"/>
</dbReference>
<sequence length="716" mass="79158">MRSSQCCWVLIVLTFILCMSLEVQAQVHLYVSTFGSDSNSGNSTSSPFASLSKAASTIITLKNTVYTTNTTFFVNIFPGTYFLNSTVVIARPNRLNDQFSPVIWRPIPASNSGCKPFHLQHTSLNARGNVLQCNLTQAGIKSSQIIAFKKHGYVYGSPSSGNEIFFRGFAQTVARYPNKLSTQPVNDTRAILDQYMNVGKLNGTNQFYFNSTLCPNKDRWPLEKYPFAFGYWRYDWAEGTENLQSITSDGKITFVASEVPPFGLASKQRFFLVNFVSELDMPGEYVIQNEMVYYWPPSSIQNEDDVTISLADHLFSISSHGQVFDSLDMGCTRGSAISSLNNNYITVNNSIISNTGSIGVALEGCIGCKILNSEAYYVGQGAFKLNGGNRVNLLPSNSVAFNNIIHSFSRIGKTYRPAFSIAGVGITVTHNEIFNADHVAILFGGNDHELSYNKIYDVCKSTGDSGAIYRIRGPGFLGTTGVYLDDMFSSAAVIGNVFYDCYRGVIVGGGRHNQVFNNIFINNTIGVMADPRGLTWGDKDLENQMWNKLFAMPFNNTLWSSRYPELASILERNPFEPFANFIHYNLFTTSPSAMDIRQPYISLYSNYTNNTFNVPLTSFVNPTDLNFNLVPGNVYEANKELYNFAKIPFDEIGTVKKSRPPAPLPSPLPSPSSPVVKPSSSQTKPRASVSGVTQISPWNPVAILVYILLLSSLVLA</sequence>
<accession>A0AA88GUF7</accession>